<sequence length="174" mass="19247">MEYKYYYDSPVGMLELVSDGQSLTAILFSNQQTETITRQENGQLPIFKQTTAWLDQYFQGHKPDVIVPLNPQGSEFQQYVWSELQAIPYGELTTYGDIAKKVGSLLNKPKMSAQAVGGAVGSNPLSIIVPCHRVVGKNGSLTGFGGTIKNKIKLLELEDVDMTPLYIPKFSTKP</sequence>
<organism evidence="12 13">
    <name type="scientific">Staphylococcus simiae CCM 7213 = CCUG 51256</name>
    <dbReference type="NCBI Taxonomy" id="911238"/>
    <lineage>
        <taxon>Bacteria</taxon>
        <taxon>Bacillati</taxon>
        <taxon>Bacillota</taxon>
        <taxon>Bacilli</taxon>
        <taxon>Bacillales</taxon>
        <taxon>Staphylococcaceae</taxon>
        <taxon>Staphylococcus</taxon>
    </lineage>
</organism>
<dbReference type="AlphaFoldDB" id="G5JFT7"/>
<keyword evidence="13" id="KW-1185">Reference proteome</keyword>
<dbReference type="NCBIfam" id="TIGR00589">
    <property type="entry name" value="ogt"/>
    <property type="match status" value="1"/>
</dbReference>
<evidence type="ECO:0000256" key="1">
    <source>
        <dbReference type="ARBA" id="ARBA00001286"/>
    </source>
</evidence>
<dbReference type="Pfam" id="PF02870">
    <property type="entry name" value="Methyltransf_1N"/>
    <property type="match status" value="1"/>
</dbReference>
<evidence type="ECO:0000256" key="6">
    <source>
        <dbReference type="ARBA" id="ARBA00022763"/>
    </source>
</evidence>
<evidence type="ECO:0000313" key="13">
    <source>
        <dbReference type="Proteomes" id="UP000005413"/>
    </source>
</evidence>
<evidence type="ECO:0000256" key="7">
    <source>
        <dbReference type="ARBA" id="ARBA00023204"/>
    </source>
</evidence>
<evidence type="ECO:0000256" key="8">
    <source>
        <dbReference type="ARBA" id="ARBA00049348"/>
    </source>
</evidence>
<dbReference type="FunFam" id="1.10.10.10:FF:000214">
    <property type="entry name" value="Methylated-DNA--protein-cysteine methyltransferase"/>
    <property type="match status" value="1"/>
</dbReference>
<protein>
    <recommendedName>
        <fullName evidence="9">Methylated-DNA--protein-cysteine methyltransferase</fullName>
        <ecNumber evidence="9">2.1.1.63</ecNumber>
    </recommendedName>
    <alternativeName>
        <fullName evidence="9">6-O-methylguanine-DNA methyltransferase</fullName>
        <shortName evidence="9">MGMT</shortName>
    </alternativeName>
    <alternativeName>
        <fullName evidence="9">O-6-methylguanine-DNA-alkyltransferase</fullName>
    </alternativeName>
</protein>
<evidence type="ECO:0000259" key="10">
    <source>
        <dbReference type="Pfam" id="PF01035"/>
    </source>
</evidence>
<name>G5JFT7_9STAP</name>
<comment type="subcellular location">
    <subcellularLocation>
        <location evidence="9">Cytoplasm</location>
    </subcellularLocation>
</comment>
<evidence type="ECO:0000259" key="11">
    <source>
        <dbReference type="Pfam" id="PF02870"/>
    </source>
</evidence>
<comment type="function">
    <text evidence="9">Involved in the cellular defense against the biological effects of O6-methylguanine (O6-MeG) and O4-methylthymine (O4-MeT) in DNA. Repairs the methylated nucleobase in DNA by stoichiometrically transferring the methyl group to a cysteine residue in the enzyme. This is a suicide reaction: the enzyme is irreversibly inactivated.</text>
</comment>
<dbReference type="PANTHER" id="PTHR10815:SF5">
    <property type="entry name" value="METHYLATED-DNA--PROTEIN-CYSTEINE METHYLTRANSFERASE"/>
    <property type="match status" value="1"/>
</dbReference>
<feature type="domain" description="Methylated-DNA-[protein]-cysteine S-methyltransferase DNA binding" evidence="10">
    <location>
        <begin position="75"/>
        <end position="160"/>
    </location>
</feature>
<dbReference type="InterPro" id="IPR036631">
    <property type="entry name" value="MGMT_N_sf"/>
</dbReference>
<comment type="catalytic activity">
    <reaction evidence="1 9">
        <text>a 4-O-methyl-thymidine in DNA + L-cysteinyl-[protein] = a thymidine in DNA + S-methyl-L-cysteinyl-[protein]</text>
        <dbReference type="Rhea" id="RHEA:53428"/>
        <dbReference type="Rhea" id="RHEA-COMP:10131"/>
        <dbReference type="Rhea" id="RHEA-COMP:10132"/>
        <dbReference type="Rhea" id="RHEA-COMP:13555"/>
        <dbReference type="Rhea" id="RHEA-COMP:13556"/>
        <dbReference type="ChEBI" id="CHEBI:29950"/>
        <dbReference type="ChEBI" id="CHEBI:82612"/>
        <dbReference type="ChEBI" id="CHEBI:137386"/>
        <dbReference type="ChEBI" id="CHEBI:137387"/>
        <dbReference type="EC" id="2.1.1.63"/>
    </reaction>
</comment>
<evidence type="ECO:0000256" key="2">
    <source>
        <dbReference type="ARBA" id="ARBA00008711"/>
    </source>
</evidence>
<dbReference type="SUPFAM" id="SSF46767">
    <property type="entry name" value="Methylated DNA-protein cysteine methyltransferase, C-terminal domain"/>
    <property type="match status" value="1"/>
</dbReference>
<dbReference type="GO" id="GO:0005737">
    <property type="term" value="C:cytoplasm"/>
    <property type="evidence" value="ECO:0007669"/>
    <property type="project" value="UniProtKB-SubCell"/>
</dbReference>
<dbReference type="GO" id="GO:0032259">
    <property type="term" value="P:methylation"/>
    <property type="evidence" value="ECO:0007669"/>
    <property type="project" value="UniProtKB-KW"/>
</dbReference>
<accession>G5JFT7</accession>
<dbReference type="GO" id="GO:0003908">
    <property type="term" value="F:methylated-DNA-[protein]-cysteine S-methyltransferase activity"/>
    <property type="evidence" value="ECO:0007669"/>
    <property type="project" value="UniProtKB-UniRule"/>
</dbReference>
<dbReference type="SUPFAM" id="SSF53155">
    <property type="entry name" value="Methylated DNA-protein cysteine methyltransferase domain"/>
    <property type="match status" value="1"/>
</dbReference>
<dbReference type="Gene3D" id="1.10.10.10">
    <property type="entry name" value="Winged helix-like DNA-binding domain superfamily/Winged helix DNA-binding domain"/>
    <property type="match status" value="1"/>
</dbReference>
<keyword evidence="5 9" id="KW-0808">Transferase</keyword>
<comment type="similarity">
    <text evidence="2 9">Belongs to the MGMT family.</text>
</comment>
<evidence type="ECO:0000256" key="4">
    <source>
        <dbReference type="ARBA" id="ARBA00022603"/>
    </source>
</evidence>
<evidence type="ECO:0000256" key="3">
    <source>
        <dbReference type="ARBA" id="ARBA00022490"/>
    </source>
</evidence>
<dbReference type="PANTHER" id="PTHR10815">
    <property type="entry name" value="METHYLATED-DNA--PROTEIN-CYSTEINE METHYLTRANSFERASE"/>
    <property type="match status" value="1"/>
</dbReference>
<proteinExistence type="inferred from homology"/>
<keyword evidence="7 9" id="KW-0234">DNA repair</keyword>
<dbReference type="GO" id="GO:0006307">
    <property type="term" value="P:DNA alkylation repair"/>
    <property type="evidence" value="ECO:0007669"/>
    <property type="project" value="UniProtKB-UniRule"/>
</dbReference>
<dbReference type="InterPro" id="IPR014048">
    <property type="entry name" value="MethylDNA_cys_MeTrfase_DNA-bd"/>
</dbReference>
<dbReference type="InterPro" id="IPR023546">
    <property type="entry name" value="MGMT"/>
</dbReference>
<keyword evidence="3 9" id="KW-0963">Cytoplasm</keyword>
<dbReference type="PROSITE" id="PS00374">
    <property type="entry name" value="MGMT"/>
    <property type="match status" value="1"/>
</dbReference>
<dbReference type="Pfam" id="PF01035">
    <property type="entry name" value="DNA_binding_1"/>
    <property type="match status" value="1"/>
</dbReference>
<keyword evidence="4 9" id="KW-0489">Methyltransferase</keyword>
<dbReference type="InterPro" id="IPR008332">
    <property type="entry name" value="MethylG_MeTrfase_N"/>
</dbReference>
<gene>
    <name evidence="12" type="ORF">SS7213T_01506</name>
</gene>
<dbReference type="Gene3D" id="3.30.160.70">
    <property type="entry name" value="Methylated DNA-protein cysteine methyltransferase domain"/>
    <property type="match status" value="1"/>
</dbReference>
<comment type="miscellaneous">
    <text evidence="9">This enzyme catalyzes only one turnover and therefore is not strictly catalytic. According to one definition, an enzyme is a biocatalyst that acts repeatedly and over many reaction cycles.</text>
</comment>
<dbReference type="EC" id="2.1.1.63" evidence="9"/>
<dbReference type="InterPro" id="IPR036388">
    <property type="entry name" value="WH-like_DNA-bd_sf"/>
</dbReference>
<reference evidence="12 13" key="1">
    <citation type="journal article" date="2012" name="BMC Genomics">
        <title>Comparative genomic analysis of the genus Staphylococcus including Staphylococcus aureus and its newly described sister species Staphylococcus simiae.</title>
        <authorList>
            <person name="Suzuki H."/>
            <person name="Lefebure T."/>
            <person name="Pavinski Bitar P."/>
            <person name="Stanhope M.J."/>
        </authorList>
    </citation>
    <scope>NUCLEOTIDE SEQUENCE [LARGE SCALE GENOMIC DNA]</scope>
    <source>
        <strain evidence="12 13">CCM 7213</strain>
    </source>
</reference>
<dbReference type="EMBL" id="AEUN01000025">
    <property type="protein sequence ID" value="EHJ08955.1"/>
    <property type="molecule type" value="Genomic_DNA"/>
</dbReference>
<comment type="catalytic activity">
    <reaction evidence="8 9">
        <text>a 6-O-methyl-2'-deoxyguanosine in DNA + L-cysteinyl-[protein] = S-methyl-L-cysteinyl-[protein] + a 2'-deoxyguanosine in DNA</text>
        <dbReference type="Rhea" id="RHEA:24000"/>
        <dbReference type="Rhea" id="RHEA-COMP:10131"/>
        <dbReference type="Rhea" id="RHEA-COMP:10132"/>
        <dbReference type="Rhea" id="RHEA-COMP:11367"/>
        <dbReference type="Rhea" id="RHEA-COMP:11368"/>
        <dbReference type="ChEBI" id="CHEBI:29950"/>
        <dbReference type="ChEBI" id="CHEBI:82612"/>
        <dbReference type="ChEBI" id="CHEBI:85445"/>
        <dbReference type="ChEBI" id="CHEBI:85448"/>
        <dbReference type="EC" id="2.1.1.63"/>
    </reaction>
</comment>
<dbReference type="Proteomes" id="UP000005413">
    <property type="component" value="Unassembled WGS sequence"/>
</dbReference>
<dbReference type="RefSeq" id="WP_002461892.1">
    <property type="nucleotide sequence ID" value="NZ_AEUN01000025.1"/>
</dbReference>
<feature type="domain" description="Methylguanine DNA methyltransferase ribonuclease-like" evidence="11">
    <location>
        <begin position="3"/>
        <end position="70"/>
    </location>
</feature>
<dbReference type="OrthoDB" id="9802228at2"/>
<comment type="caution">
    <text evidence="12">The sequence shown here is derived from an EMBL/GenBank/DDBJ whole genome shotgun (WGS) entry which is preliminary data.</text>
</comment>
<evidence type="ECO:0000256" key="9">
    <source>
        <dbReference type="HAMAP-Rule" id="MF_00772"/>
    </source>
</evidence>
<evidence type="ECO:0000256" key="5">
    <source>
        <dbReference type="ARBA" id="ARBA00022679"/>
    </source>
</evidence>
<keyword evidence="6 9" id="KW-0227">DNA damage</keyword>
<dbReference type="InterPro" id="IPR001497">
    <property type="entry name" value="MethylDNA_cys_MeTrfase_AS"/>
</dbReference>
<dbReference type="HAMAP" id="MF_00772">
    <property type="entry name" value="OGT"/>
    <property type="match status" value="1"/>
</dbReference>
<dbReference type="InterPro" id="IPR036217">
    <property type="entry name" value="MethylDNA_cys_MeTrfase_DNAb"/>
</dbReference>
<feature type="active site" description="Nucleophile; methyl group acceptor" evidence="9">
    <location>
        <position position="131"/>
    </location>
</feature>
<dbReference type="CDD" id="cd06445">
    <property type="entry name" value="ATase"/>
    <property type="match status" value="1"/>
</dbReference>
<dbReference type="PATRIC" id="fig|911238.3.peg.282"/>
<evidence type="ECO:0000313" key="12">
    <source>
        <dbReference type="EMBL" id="EHJ08955.1"/>
    </source>
</evidence>